<feature type="transmembrane region" description="Helical" evidence="7">
    <location>
        <begin position="52"/>
        <end position="72"/>
    </location>
</feature>
<evidence type="ECO:0000256" key="6">
    <source>
        <dbReference type="SAM" id="MobiDB-lite"/>
    </source>
</evidence>
<dbReference type="InterPro" id="IPR003807">
    <property type="entry name" value="DUF202"/>
</dbReference>
<name>A0A1C2DA29_9PSED</name>
<evidence type="ECO:0000256" key="3">
    <source>
        <dbReference type="ARBA" id="ARBA00022692"/>
    </source>
</evidence>
<organism evidence="9 10">
    <name type="scientific">Pseudomonas graminis</name>
    <dbReference type="NCBI Taxonomy" id="158627"/>
    <lineage>
        <taxon>Bacteria</taxon>
        <taxon>Pseudomonadati</taxon>
        <taxon>Pseudomonadota</taxon>
        <taxon>Gammaproteobacteria</taxon>
        <taxon>Pseudomonadales</taxon>
        <taxon>Pseudomonadaceae</taxon>
        <taxon>Pseudomonas</taxon>
    </lineage>
</organism>
<dbReference type="RefSeq" id="WP_065993023.1">
    <property type="nucleotide sequence ID" value="NZ_MDEN01000069.1"/>
</dbReference>
<dbReference type="Proteomes" id="UP000095143">
    <property type="component" value="Unassembled WGS sequence"/>
</dbReference>
<sequence length="146" mass="15265">MNPPEPGNVIPPGTPSASAPVTPPERDRLSASLLGGGCEPDPRFTLANERTFLAWIRTALAFLAGGIAVEAFTSDVFSPGLRRAVALSLLVLALLVSASACVRWLKVERAMRQRKPLPLPVLVPILSLGGALVAAGLIVFLIYGAS</sequence>
<feature type="transmembrane region" description="Helical" evidence="7">
    <location>
        <begin position="84"/>
        <end position="105"/>
    </location>
</feature>
<keyword evidence="3 7" id="KW-0812">Transmembrane</keyword>
<keyword evidence="5 7" id="KW-0472">Membrane</keyword>
<feature type="domain" description="DUF202" evidence="8">
    <location>
        <begin position="43"/>
        <end position="110"/>
    </location>
</feature>
<evidence type="ECO:0000256" key="2">
    <source>
        <dbReference type="ARBA" id="ARBA00022475"/>
    </source>
</evidence>
<dbReference type="InterPro" id="IPR052053">
    <property type="entry name" value="IM_YidH-like"/>
</dbReference>
<protein>
    <recommendedName>
        <fullName evidence="8">DUF202 domain-containing protein</fullName>
    </recommendedName>
</protein>
<dbReference type="GO" id="GO:0005886">
    <property type="term" value="C:plasma membrane"/>
    <property type="evidence" value="ECO:0007669"/>
    <property type="project" value="UniProtKB-SubCell"/>
</dbReference>
<feature type="region of interest" description="Disordered" evidence="6">
    <location>
        <begin position="1"/>
        <end position="27"/>
    </location>
</feature>
<evidence type="ECO:0000256" key="5">
    <source>
        <dbReference type="ARBA" id="ARBA00023136"/>
    </source>
</evidence>
<dbReference type="EMBL" id="MDEN01000069">
    <property type="protein sequence ID" value="OCX11599.1"/>
    <property type="molecule type" value="Genomic_DNA"/>
</dbReference>
<evidence type="ECO:0000313" key="9">
    <source>
        <dbReference type="EMBL" id="OCX11599.1"/>
    </source>
</evidence>
<comment type="subcellular location">
    <subcellularLocation>
        <location evidence="1">Cell membrane</location>
        <topology evidence="1">Multi-pass membrane protein</topology>
    </subcellularLocation>
</comment>
<evidence type="ECO:0000259" key="8">
    <source>
        <dbReference type="Pfam" id="PF02656"/>
    </source>
</evidence>
<reference evidence="9 10" key="1">
    <citation type="submission" date="2016-08" db="EMBL/GenBank/DDBJ databases">
        <title>Whole genome sequence of Pseudomonas graminis strain UASWS1507, a potential biological control agent for agriculture.</title>
        <authorList>
            <person name="Crovadore J."/>
            <person name="Calmin G."/>
            <person name="Chablais R."/>
            <person name="Cochard B."/>
            <person name="Lefort F."/>
        </authorList>
    </citation>
    <scope>NUCLEOTIDE SEQUENCE [LARGE SCALE GENOMIC DNA]</scope>
    <source>
        <strain evidence="9 10">UASWS1507</strain>
    </source>
</reference>
<comment type="caution">
    <text evidence="9">The sequence shown here is derived from an EMBL/GenBank/DDBJ whole genome shotgun (WGS) entry which is preliminary data.</text>
</comment>
<dbReference type="OrthoDB" id="582337at2"/>
<accession>A0A1C2DA29</accession>
<evidence type="ECO:0000256" key="7">
    <source>
        <dbReference type="SAM" id="Phobius"/>
    </source>
</evidence>
<keyword evidence="4 7" id="KW-1133">Transmembrane helix</keyword>
<keyword evidence="2" id="KW-1003">Cell membrane</keyword>
<dbReference type="PANTHER" id="PTHR34187:SF2">
    <property type="entry name" value="DUF202 DOMAIN-CONTAINING PROTEIN"/>
    <property type="match status" value="1"/>
</dbReference>
<proteinExistence type="predicted"/>
<evidence type="ECO:0000313" key="10">
    <source>
        <dbReference type="Proteomes" id="UP000095143"/>
    </source>
</evidence>
<feature type="transmembrane region" description="Helical" evidence="7">
    <location>
        <begin position="117"/>
        <end position="143"/>
    </location>
</feature>
<dbReference type="PANTHER" id="PTHR34187">
    <property type="entry name" value="FGR18P"/>
    <property type="match status" value="1"/>
</dbReference>
<gene>
    <name evidence="9" type="ORF">BBI10_25840</name>
</gene>
<evidence type="ECO:0000256" key="1">
    <source>
        <dbReference type="ARBA" id="ARBA00004651"/>
    </source>
</evidence>
<evidence type="ECO:0000256" key="4">
    <source>
        <dbReference type="ARBA" id="ARBA00022989"/>
    </source>
</evidence>
<dbReference type="AlphaFoldDB" id="A0A1C2DA29"/>
<dbReference type="Pfam" id="PF02656">
    <property type="entry name" value="DUF202"/>
    <property type="match status" value="1"/>
</dbReference>